<dbReference type="GO" id="GO:0005737">
    <property type="term" value="C:cytoplasm"/>
    <property type="evidence" value="ECO:0007669"/>
    <property type="project" value="UniProtKB-SubCell"/>
</dbReference>
<dbReference type="Proteomes" id="UP000620596">
    <property type="component" value="Unassembled WGS sequence"/>
</dbReference>
<sequence length="126" mass="13634">MTSNDSLQRLARIIESRKPAQGGDPDTSYVARLLHKGPDAFLKKIGEEATETVMAAKDVDHGGGTPELNAKLVGEVADLWFHSLIALAHYGLSPADVIAELERREGTSGIEEKALRKAQDRDAAEK</sequence>
<comment type="catalytic activity">
    <reaction evidence="1 10">
        <text>1-(5-phospho-beta-D-ribosyl)-ATP + H2O = 1-(5-phospho-beta-D-ribosyl)-5'-AMP + diphosphate + H(+)</text>
        <dbReference type="Rhea" id="RHEA:22828"/>
        <dbReference type="ChEBI" id="CHEBI:15377"/>
        <dbReference type="ChEBI" id="CHEBI:15378"/>
        <dbReference type="ChEBI" id="CHEBI:33019"/>
        <dbReference type="ChEBI" id="CHEBI:59457"/>
        <dbReference type="ChEBI" id="CHEBI:73183"/>
        <dbReference type="EC" id="3.6.1.31"/>
    </reaction>
</comment>
<comment type="caution">
    <text evidence="11">The sequence shown here is derived from an EMBL/GenBank/DDBJ whole genome shotgun (WGS) entry which is preliminary data.</text>
</comment>
<name>A0A916SBJ3_9BURK</name>
<evidence type="ECO:0000256" key="1">
    <source>
        <dbReference type="ARBA" id="ARBA00001460"/>
    </source>
</evidence>
<evidence type="ECO:0000256" key="9">
    <source>
        <dbReference type="ARBA" id="ARBA00023102"/>
    </source>
</evidence>
<dbReference type="NCBIfam" id="TIGR03188">
    <property type="entry name" value="histidine_hisI"/>
    <property type="match status" value="1"/>
</dbReference>
<dbReference type="GO" id="GO:0005524">
    <property type="term" value="F:ATP binding"/>
    <property type="evidence" value="ECO:0007669"/>
    <property type="project" value="UniProtKB-KW"/>
</dbReference>
<dbReference type="GO" id="GO:0000105">
    <property type="term" value="P:L-histidine biosynthetic process"/>
    <property type="evidence" value="ECO:0007669"/>
    <property type="project" value="UniProtKB-UniRule"/>
</dbReference>
<proteinExistence type="inferred from homology"/>
<dbReference type="AlphaFoldDB" id="A0A916SBJ3"/>
<dbReference type="Gene3D" id="1.10.287.1080">
    <property type="entry name" value="MazG-like"/>
    <property type="match status" value="1"/>
</dbReference>
<keyword evidence="7 10" id="KW-0378">Hydrolase</keyword>
<protein>
    <recommendedName>
        <fullName evidence="10">Phosphoribosyl-ATP pyrophosphatase</fullName>
        <shortName evidence="10">PRA-PH</shortName>
        <ecNumber evidence="10">3.6.1.31</ecNumber>
    </recommendedName>
</protein>
<keyword evidence="4 10" id="KW-0963">Cytoplasm</keyword>
<organism evidence="11 12">
    <name type="scientific">Polaromonas eurypsychrophila</name>
    <dbReference type="NCBI Taxonomy" id="1614635"/>
    <lineage>
        <taxon>Bacteria</taxon>
        <taxon>Pseudomonadati</taxon>
        <taxon>Pseudomonadota</taxon>
        <taxon>Betaproteobacteria</taxon>
        <taxon>Burkholderiales</taxon>
        <taxon>Comamonadaceae</taxon>
        <taxon>Polaromonas</taxon>
    </lineage>
</organism>
<evidence type="ECO:0000256" key="5">
    <source>
        <dbReference type="ARBA" id="ARBA00022605"/>
    </source>
</evidence>
<evidence type="ECO:0000256" key="8">
    <source>
        <dbReference type="ARBA" id="ARBA00022840"/>
    </source>
</evidence>
<keyword evidence="6 10" id="KW-0547">Nucleotide-binding</keyword>
<evidence type="ECO:0000256" key="10">
    <source>
        <dbReference type="HAMAP-Rule" id="MF_01020"/>
    </source>
</evidence>
<evidence type="ECO:0000256" key="2">
    <source>
        <dbReference type="ARBA" id="ARBA00004496"/>
    </source>
</evidence>
<dbReference type="InterPro" id="IPR021130">
    <property type="entry name" value="PRib-ATP_PPHydrolase-like"/>
</dbReference>
<dbReference type="SUPFAM" id="SSF101386">
    <property type="entry name" value="all-alpha NTP pyrophosphatases"/>
    <property type="match status" value="1"/>
</dbReference>
<comment type="pathway">
    <text evidence="3 10">Amino-acid biosynthesis; L-histidine biosynthesis; L-histidine from 5-phospho-alpha-D-ribose 1-diphosphate: step 2/9.</text>
</comment>
<reference evidence="11" key="2">
    <citation type="submission" date="2020-09" db="EMBL/GenBank/DDBJ databases">
        <authorList>
            <person name="Sun Q."/>
            <person name="Zhou Y."/>
        </authorList>
    </citation>
    <scope>NUCLEOTIDE SEQUENCE</scope>
    <source>
        <strain evidence="11">CGMCC 1.15322</strain>
    </source>
</reference>
<keyword evidence="8 10" id="KW-0067">ATP-binding</keyword>
<comment type="subcellular location">
    <subcellularLocation>
        <location evidence="2 10">Cytoplasm</location>
    </subcellularLocation>
</comment>
<evidence type="ECO:0000256" key="3">
    <source>
        <dbReference type="ARBA" id="ARBA00005204"/>
    </source>
</evidence>
<comment type="similarity">
    <text evidence="10">Belongs to the PRA-PH family.</text>
</comment>
<accession>A0A916SBJ3</accession>
<dbReference type="GO" id="GO:0004636">
    <property type="term" value="F:phosphoribosyl-ATP diphosphatase activity"/>
    <property type="evidence" value="ECO:0007669"/>
    <property type="project" value="UniProtKB-UniRule"/>
</dbReference>
<keyword evidence="5 10" id="KW-0028">Amino-acid biosynthesis</keyword>
<dbReference type="PANTHER" id="PTHR42945">
    <property type="entry name" value="HISTIDINE BIOSYNTHESIS BIFUNCTIONAL PROTEIN"/>
    <property type="match status" value="1"/>
</dbReference>
<evidence type="ECO:0000313" key="11">
    <source>
        <dbReference type="EMBL" id="GGA92507.1"/>
    </source>
</evidence>
<gene>
    <name evidence="10 11" type="primary">hisE</name>
    <name evidence="11" type="ORF">GCM10011496_11880</name>
</gene>
<dbReference type="InterPro" id="IPR008179">
    <property type="entry name" value="HisE"/>
</dbReference>
<dbReference type="EC" id="3.6.1.31" evidence="10"/>
<dbReference type="NCBIfam" id="NF001611">
    <property type="entry name" value="PRK00400.1-3"/>
    <property type="match status" value="1"/>
</dbReference>
<evidence type="ECO:0000256" key="4">
    <source>
        <dbReference type="ARBA" id="ARBA00022490"/>
    </source>
</evidence>
<evidence type="ECO:0000313" key="12">
    <source>
        <dbReference type="Proteomes" id="UP000620596"/>
    </source>
</evidence>
<dbReference type="Pfam" id="PF01503">
    <property type="entry name" value="PRA-PH"/>
    <property type="match status" value="1"/>
</dbReference>
<reference evidence="11" key="1">
    <citation type="journal article" date="2014" name="Int. J. Syst. Evol. Microbiol.">
        <title>Complete genome sequence of Corynebacterium casei LMG S-19264T (=DSM 44701T), isolated from a smear-ripened cheese.</title>
        <authorList>
            <consortium name="US DOE Joint Genome Institute (JGI-PGF)"/>
            <person name="Walter F."/>
            <person name="Albersmeier A."/>
            <person name="Kalinowski J."/>
            <person name="Ruckert C."/>
        </authorList>
    </citation>
    <scope>NUCLEOTIDE SEQUENCE</scope>
    <source>
        <strain evidence="11">CGMCC 1.15322</strain>
    </source>
</reference>
<evidence type="ECO:0000256" key="7">
    <source>
        <dbReference type="ARBA" id="ARBA00022801"/>
    </source>
</evidence>
<keyword evidence="9 10" id="KW-0368">Histidine biosynthesis</keyword>
<dbReference type="RefSeq" id="WP_188707423.1">
    <property type="nucleotide sequence ID" value="NZ_BMIG01000003.1"/>
</dbReference>
<dbReference type="PANTHER" id="PTHR42945:SF9">
    <property type="entry name" value="HISTIDINE BIOSYNTHESIS BIFUNCTIONAL PROTEIN HISIE"/>
    <property type="match status" value="1"/>
</dbReference>
<keyword evidence="12" id="KW-1185">Reference proteome</keyword>
<evidence type="ECO:0000256" key="6">
    <source>
        <dbReference type="ARBA" id="ARBA00022741"/>
    </source>
</evidence>
<dbReference type="EMBL" id="BMIG01000003">
    <property type="protein sequence ID" value="GGA92507.1"/>
    <property type="molecule type" value="Genomic_DNA"/>
</dbReference>
<dbReference type="CDD" id="cd11534">
    <property type="entry name" value="NTP-PPase_HisIE_like"/>
    <property type="match status" value="1"/>
</dbReference>
<dbReference type="HAMAP" id="MF_01020">
    <property type="entry name" value="HisE"/>
    <property type="match status" value="1"/>
</dbReference>